<dbReference type="GO" id="GO:0046222">
    <property type="term" value="P:aflatoxin metabolic process"/>
    <property type="evidence" value="ECO:0007669"/>
    <property type="project" value="UniProtKB-ARBA"/>
</dbReference>
<evidence type="ECO:0000256" key="11">
    <source>
        <dbReference type="ARBA" id="ARBA00023033"/>
    </source>
</evidence>
<comment type="subcellular location">
    <subcellularLocation>
        <location evidence="3">Endoplasmic reticulum membrane</location>
    </subcellularLocation>
    <subcellularLocation>
        <location evidence="2">Microsome membrane</location>
    </subcellularLocation>
</comment>
<comment type="cofactor">
    <cofactor evidence="1 13">
        <name>heme</name>
        <dbReference type="ChEBI" id="CHEBI:30413"/>
    </cofactor>
</comment>
<evidence type="ECO:0000256" key="9">
    <source>
        <dbReference type="ARBA" id="ARBA00023002"/>
    </source>
</evidence>
<dbReference type="GO" id="GO:0016712">
    <property type="term" value="F:oxidoreductase activity, acting on paired donors, with incorporation or reduction of molecular oxygen, reduced flavin or flavoprotein as one donor, and incorporation of one atom of oxygen"/>
    <property type="evidence" value="ECO:0007669"/>
    <property type="project" value="TreeGrafter"/>
</dbReference>
<feature type="transmembrane region" description="Helical" evidence="15">
    <location>
        <begin position="12"/>
        <end position="29"/>
    </location>
</feature>
<evidence type="ECO:0000256" key="10">
    <source>
        <dbReference type="ARBA" id="ARBA00023004"/>
    </source>
</evidence>
<evidence type="ECO:0000256" key="3">
    <source>
        <dbReference type="ARBA" id="ARBA00004586"/>
    </source>
</evidence>
<name>A0AAW0NCG8_9GOBI</name>
<keyword evidence="5 13" id="KW-0349">Heme</keyword>
<protein>
    <recommendedName>
        <fullName evidence="18">Cytochrome P450 2K1-like</fullName>
    </recommendedName>
</protein>
<evidence type="ECO:0000256" key="4">
    <source>
        <dbReference type="ARBA" id="ARBA00010617"/>
    </source>
</evidence>
<dbReference type="GO" id="GO:0020037">
    <property type="term" value="F:heme binding"/>
    <property type="evidence" value="ECO:0007669"/>
    <property type="project" value="InterPro"/>
</dbReference>
<dbReference type="FunFam" id="1.10.630.10:FF:000010">
    <property type="entry name" value="cytochrome P450 2W1 isoform X2"/>
    <property type="match status" value="1"/>
</dbReference>
<dbReference type="SUPFAM" id="SSF48264">
    <property type="entry name" value="Cytochrome P450"/>
    <property type="match status" value="1"/>
</dbReference>
<evidence type="ECO:0000313" key="16">
    <source>
        <dbReference type="EMBL" id="KAK7889527.1"/>
    </source>
</evidence>
<keyword evidence="7" id="KW-0256">Endoplasmic reticulum</keyword>
<evidence type="ECO:0000256" key="13">
    <source>
        <dbReference type="PIRSR" id="PIRSR602401-1"/>
    </source>
</evidence>
<dbReference type="InterPro" id="IPR017972">
    <property type="entry name" value="Cyt_P450_CS"/>
</dbReference>
<dbReference type="PANTHER" id="PTHR24300:SF319">
    <property type="entry name" value="CYTOCHROME P450, FAMILY 2, SUBFAMILY AC, POLYPEPTIDE 1"/>
    <property type="match status" value="1"/>
</dbReference>
<keyword evidence="11 14" id="KW-0503">Monooxygenase</keyword>
<dbReference type="PRINTS" id="PR00463">
    <property type="entry name" value="EP450I"/>
</dbReference>
<dbReference type="InterPro" id="IPR001128">
    <property type="entry name" value="Cyt_P450"/>
</dbReference>
<keyword evidence="6 13" id="KW-0479">Metal-binding</keyword>
<accession>A0AAW0NCG8</accession>
<dbReference type="GO" id="GO:0006082">
    <property type="term" value="P:organic acid metabolic process"/>
    <property type="evidence" value="ECO:0007669"/>
    <property type="project" value="TreeGrafter"/>
</dbReference>
<dbReference type="Gene3D" id="1.10.630.10">
    <property type="entry name" value="Cytochrome P450"/>
    <property type="match status" value="1"/>
</dbReference>
<evidence type="ECO:0000256" key="12">
    <source>
        <dbReference type="ARBA" id="ARBA00023136"/>
    </source>
</evidence>
<evidence type="ECO:0000256" key="6">
    <source>
        <dbReference type="ARBA" id="ARBA00022723"/>
    </source>
</evidence>
<evidence type="ECO:0008006" key="18">
    <source>
        <dbReference type="Google" id="ProtNLM"/>
    </source>
</evidence>
<reference evidence="17" key="1">
    <citation type="submission" date="2024-04" db="EMBL/GenBank/DDBJ databases">
        <title>Salinicola lusitanus LLJ914,a marine bacterium isolated from the Okinawa Trough.</title>
        <authorList>
            <person name="Li J."/>
        </authorList>
    </citation>
    <scope>NUCLEOTIDE SEQUENCE [LARGE SCALE GENOMIC DNA]</scope>
</reference>
<proteinExistence type="inferred from homology"/>
<comment type="caution">
    <text evidence="16">The sequence shown here is derived from an EMBL/GenBank/DDBJ whole genome shotgun (WGS) entry which is preliminary data.</text>
</comment>
<dbReference type="PROSITE" id="PS00086">
    <property type="entry name" value="CYTOCHROME_P450"/>
    <property type="match status" value="1"/>
</dbReference>
<evidence type="ECO:0000256" key="15">
    <source>
        <dbReference type="SAM" id="Phobius"/>
    </source>
</evidence>
<evidence type="ECO:0000256" key="7">
    <source>
        <dbReference type="ARBA" id="ARBA00022824"/>
    </source>
</evidence>
<dbReference type="InterPro" id="IPR002401">
    <property type="entry name" value="Cyt_P450_E_grp-I"/>
</dbReference>
<dbReference type="PANTHER" id="PTHR24300">
    <property type="entry name" value="CYTOCHROME P450 508A4-RELATED"/>
    <property type="match status" value="1"/>
</dbReference>
<gene>
    <name evidence="16" type="ORF">WMY93_025087</name>
</gene>
<sequence length="501" mass="56744">MELAGLEIVSAYVPVLISLVIVGLLFHIFSSATQSDEPPGPRPLPLLGNLLMMEFSQPDRTYAQLAQKYGPVFTFHMGPKKMVVIVGHRAVREALVDYSEEFGERDVLTTVKESNLEYGIIFANGEKWREMRRFALTNLRDFGMGKKACEDKIREESSHLVHLLKSFRGEPFDTNGIVNASVSNIICSMVFGKRFEYDDPEFKAMVYRACRSVQLSGTRSVQLYQVFPSIGRWISKARAEIRNNGLANRSLHTQKIDQSKKTLDPHMSRGFIDSFLIKQQQLQAAGGDVGEFHSQNLLAAVGNMFVAGTETTSSTLRWILLYMAKYPHIQDQVREEIMRVIGAREVQCQDRKDLPYTDAVIHETQRLGNIVPLNLPHRTSRDVTFRGYFIKKGTPVIPVLASVLYDESEWEKPHEFHPAHFLDKEGKFKKRDAFMPFSAGRRACVGESLARMELFLFFVTLMQNFRFTAPAGVTEEELDLGAQIGTTRCPKPHKLCAVSIL</sequence>
<dbReference type="InterPro" id="IPR050182">
    <property type="entry name" value="Cytochrome_P450_fam2"/>
</dbReference>
<dbReference type="Proteomes" id="UP001460270">
    <property type="component" value="Unassembled WGS sequence"/>
</dbReference>
<dbReference type="Pfam" id="PF00067">
    <property type="entry name" value="p450"/>
    <property type="match status" value="1"/>
</dbReference>
<dbReference type="GO" id="GO:0005789">
    <property type="term" value="C:endoplasmic reticulum membrane"/>
    <property type="evidence" value="ECO:0007669"/>
    <property type="project" value="UniProtKB-SubCell"/>
</dbReference>
<evidence type="ECO:0000256" key="14">
    <source>
        <dbReference type="RuleBase" id="RU000461"/>
    </source>
</evidence>
<evidence type="ECO:0000256" key="2">
    <source>
        <dbReference type="ARBA" id="ARBA00004524"/>
    </source>
</evidence>
<keyword evidence="10 13" id="KW-0408">Iron</keyword>
<organism evidence="16 17">
    <name type="scientific">Mugilogobius chulae</name>
    <name type="common">yellowstripe goby</name>
    <dbReference type="NCBI Taxonomy" id="88201"/>
    <lineage>
        <taxon>Eukaryota</taxon>
        <taxon>Metazoa</taxon>
        <taxon>Chordata</taxon>
        <taxon>Craniata</taxon>
        <taxon>Vertebrata</taxon>
        <taxon>Euteleostomi</taxon>
        <taxon>Actinopterygii</taxon>
        <taxon>Neopterygii</taxon>
        <taxon>Teleostei</taxon>
        <taxon>Neoteleostei</taxon>
        <taxon>Acanthomorphata</taxon>
        <taxon>Gobiaria</taxon>
        <taxon>Gobiiformes</taxon>
        <taxon>Gobioidei</taxon>
        <taxon>Gobiidae</taxon>
        <taxon>Gobionellinae</taxon>
        <taxon>Mugilogobius</taxon>
    </lineage>
</organism>
<evidence type="ECO:0000256" key="8">
    <source>
        <dbReference type="ARBA" id="ARBA00022848"/>
    </source>
</evidence>
<keyword evidence="17" id="KW-1185">Reference proteome</keyword>
<keyword evidence="15" id="KW-0812">Transmembrane</keyword>
<keyword evidence="9 14" id="KW-0560">Oxidoreductase</keyword>
<comment type="similarity">
    <text evidence="4 14">Belongs to the cytochrome P450 family.</text>
</comment>
<dbReference type="GO" id="GO:0006805">
    <property type="term" value="P:xenobiotic metabolic process"/>
    <property type="evidence" value="ECO:0007669"/>
    <property type="project" value="TreeGrafter"/>
</dbReference>
<feature type="binding site" description="axial binding residue" evidence="13">
    <location>
        <position position="444"/>
    </location>
    <ligand>
        <name>heme</name>
        <dbReference type="ChEBI" id="CHEBI:30413"/>
    </ligand>
    <ligandPart>
        <name>Fe</name>
        <dbReference type="ChEBI" id="CHEBI:18248"/>
    </ligandPart>
</feature>
<keyword evidence="12 15" id="KW-0472">Membrane</keyword>
<dbReference type="PRINTS" id="PR00385">
    <property type="entry name" value="P450"/>
</dbReference>
<dbReference type="EMBL" id="JBBPFD010000018">
    <property type="protein sequence ID" value="KAK7889527.1"/>
    <property type="molecule type" value="Genomic_DNA"/>
</dbReference>
<evidence type="ECO:0000313" key="17">
    <source>
        <dbReference type="Proteomes" id="UP001460270"/>
    </source>
</evidence>
<keyword evidence="8" id="KW-0492">Microsome</keyword>
<dbReference type="AlphaFoldDB" id="A0AAW0NCG8"/>
<evidence type="ECO:0000256" key="5">
    <source>
        <dbReference type="ARBA" id="ARBA00022617"/>
    </source>
</evidence>
<dbReference type="InterPro" id="IPR036396">
    <property type="entry name" value="Cyt_P450_sf"/>
</dbReference>
<keyword evidence="15" id="KW-1133">Transmembrane helix</keyword>
<evidence type="ECO:0000256" key="1">
    <source>
        <dbReference type="ARBA" id="ARBA00001971"/>
    </source>
</evidence>
<dbReference type="GO" id="GO:0005506">
    <property type="term" value="F:iron ion binding"/>
    <property type="evidence" value="ECO:0007669"/>
    <property type="project" value="InterPro"/>
</dbReference>